<keyword evidence="4 6" id="KW-0496">Mitochondrion</keyword>
<dbReference type="GO" id="GO:0006105">
    <property type="term" value="P:succinate metabolic process"/>
    <property type="evidence" value="ECO:0007669"/>
    <property type="project" value="TreeGrafter"/>
</dbReference>
<dbReference type="GO" id="GO:0005759">
    <property type="term" value="C:mitochondrial matrix"/>
    <property type="evidence" value="ECO:0007669"/>
    <property type="project" value="UniProtKB-SubCell"/>
</dbReference>
<comment type="subunit">
    <text evidence="6">Interacts with the iron-sulfur protein subunit within the SDH catalytic dimer.</text>
</comment>
<dbReference type="GO" id="GO:0034553">
    <property type="term" value="P:mitochondrial respiratory chain complex II assembly"/>
    <property type="evidence" value="ECO:0007669"/>
    <property type="project" value="UniProtKB-UniRule"/>
</dbReference>
<dbReference type="Proteomes" id="UP001150266">
    <property type="component" value="Unassembled WGS sequence"/>
</dbReference>
<comment type="similarity">
    <text evidence="2 6">Belongs to the complex I LYR family. SDHAF3 subfamily.</text>
</comment>
<sequence length="173" mass="19553">MEWIGVVKLTLLDALNNIVDATFFPLSPLTHSPSMQRSLIRLAESVTTKPLALQEANSALLPPKPLFRQILRSHRNLPSAMRSLGDDYVKAEFRRHRAVQNPVHIIGFLSQWKLYLEALPASEEGQEFSGQKLDPFLLEKMSSEQLGQLYELMQATKDVWKPSGVKGKDSEKL</sequence>
<evidence type="ECO:0000313" key="8">
    <source>
        <dbReference type="Proteomes" id="UP001150266"/>
    </source>
</evidence>
<evidence type="ECO:0000256" key="1">
    <source>
        <dbReference type="ARBA" id="ARBA00004305"/>
    </source>
</evidence>
<accession>A0A9W9AFX0</accession>
<dbReference type="EMBL" id="JAOTPV010000007">
    <property type="protein sequence ID" value="KAJ4480168.1"/>
    <property type="molecule type" value="Genomic_DNA"/>
</dbReference>
<keyword evidence="8" id="KW-1185">Reference proteome</keyword>
<comment type="function">
    <text evidence="6">Plays an essential role in the assembly of succinate dehydrogenase (SDH), an enzyme complex (also referred to as respiratory complex II) that is a component of both the tricarboxylic acid (TCA) cycle and the mitochondrial electron transport chain, and which couples the oxidation of succinate to fumarate with the reduction of ubiquinone (coenzyme Q) to ubiquinol. Promotes maturation of the iron-sulfur protein subunit of the SDH catalytic dimer, protecting it from the deleterious effects of oxidants. May act together with SDHAF1.</text>
</comment>
<comment type="subcellular location">
    <subcellularLocation>
        <location evidence="1 6">Mitochondrion matrix</location>
    </subcellularLocation>
</comment>
<dbReference type="CDD" id="cd20270">
    <property type="entry name" value="Complex1_LYR_SDHAF3_LYRM10"/>
    <property type="match status" value="1"/>
</dbReference>
<dbReference type="AlphaFoldDB" id="A0A9W9AFX0"/>
<keyword evidence="5 6" id="KW-0143">Chaperone</keyword>
<evidence type="ECO:0000256" key="4">
    <source>
        <dbReference type="ARBA" id="ARBA00023128"/>
    </source>
</evidence>
<evidence type="ECO:0000256" key="2">
    <source>
        <dbReference type="ARBA" id="ARBA00006020"/>
    </source>
</evidence>
<dbReference type="PANTHER" id="PTHR13137:SF6">
    <property type="entry name" value="SUCCINATE DEHYDROGENASE ASSEMBLY FACTOR 3, MITOCHONDRIAL"/>
    <property type="match status" value="1"/>
</dbReference>
<evidence type="ECO:0000313" key="7">
    <source>
        <dbReference type="EMBL" id="KAJ4480168.1"/>
    </source>
</evidence>
<reference evidence="7" key="1">
    <citation type="submission" date="2022-08" db="EMBL/GenBank/DDBJ databases">
        <title>A Global Phylogenomic Analysis of the Shiitake Genus Lentinula.</title>
        <authorList>
            <consortium name="DOE Joint Genome Institute"/>
            <person name="Sierra-Patev S."/>
            <person name="Min B."/>
            <person name="Naranjo-Ortiz M."/>
            <person name="Looney B."/>
            <person name="Konkel Z."/>
            <person name="Slot J.C."/>
            <person name="Sakamoto Y."/>
            <person name="Steenwyk J.L."/>
            <person name="Rokas A."/>
            <person name="Carro J."/>
            <person name="Camarero S."/>
            <person name="Ferreira P."/>
            <person name="Molpeceres G."/>
            <person name="Ruiz-Duenas F.J."/>
            <person name="Serrano A."/>
            <person name="Henrissat B."/>
            <person name="Drula E."/>
            <person name="Hughes K.W."/>
            <person name="Mata J.L."/>
            <person name="Ishikawa N.K."/>
            <person name="Vargas-Isla R."/>
            <person name="Ushijima S."/>
            <person name="Smith C.A."/>
            <person name="Ahrendt S."/>
            <person name="Andreopoulos W."/>
            <person name="He G."/>
            <person name="Labutti K."/>
            <person name="Lipzen A."/>
            <person name="Ng V."/>
            <person name="Riley R."/>
            <person name="Sandor L."/>
            <person name="Barry K."/>
            <person name="Martinez A.T."/>
            <person name="Xiao Y."/>
            <person name="Gibbons J.G."/>
            <person name="Terashima K."/>
            <person name="Grigoriev I.V."/>
            <person name="Hibbett D.S."/>
        </authorList>
    </citation>
    <scope>NUCLEOTIDE SEQUENCE</scope>
    <source>
        <strain evidence="7">JLM2183</strain>
    </source>
</reference>
<keyword evidence="3" id="KW-0809">Transit peptide</keyword>
<dbReference type="InterPro" id="IPR008381">
    <property type="entry name" value="SDHAF3/Sdh7"/>
</dbReference>
<protein>
    <recommendedName>
        <fullName evidence="6">Succinate dehydrogenase assembly factor 3</fullName>
        <shortName evidence="6">SDH assembly factor 3</shortName>
        <shortName evidence="6">SDHAF3</shortName>
    </recommendedName>
</protein>
<proteinExistence type="inferred from homology"/>
<organism evidence="7 8">
    <name type="scientific">Lentinula aciculospora</name>
    <dbReference type="NCBI Taxonomy" id="153920"/>
    <lineage>
        <taxon>Eukaryota</taxon>
        <taxon>Fungi</taxon>
        <taxon>Dikarya</taxon>
        <taxon>Basidiomycota</taxon>
        <taxon>Agaricomycotina</taxon>
        <taxon>Agaricomycetes</taxon>
        <taxon>Agaricomycetidae</taxon>
        <taxon>Agaricales</taxon>
        <taxon>Marasmiineae</taxon>
        <taxon>Omphalotaceae</taxon>
        <taxon>Lentinula</taxon>
    </lineage>
</organism>
<dbReference type="PANTHER" id="PTHR13137">
    <property type="entry name" value="DC11 ACN9 HOMOLOG"/>
    <property type="match status" value="1"/>
</dbReference>
<evidence type="ECO:0000256" key="5">
    <source>
        <dbReference type="ARBA" id="ARBA00023186"/>
    </source>
</evidence>
<name>A0A9W9AFX0_9AGAR</name>
<evidence type="ECO:0000256" key="3">
    <source>
        <dbReference type="ARBA" id="ARBA00022946"/>
    </source>
</evidence>
<dbReference type="GO" id="GO:0005758">
    <property type="term" value="C:mitochondrial intermembrane space"/>
    <property type="evidence" value="ECO:0007669"/>
    <property type="project" value="TreeGrafter"/>
</dbReference>
<dbReference type="OrthoDB" id="278329at2759"/>
<evidence type="ECO:0000256" key="6">
    <source>
        <dbReference type="RuleBase" id="RU368039"/>
    </source>
</evidence>
<dbReference type="Pfam" id="PF13233">
    <property type="entry name" value="Complex1_LYR_2"/>
    <property type="match status" value="1"/>
</dbReference>
<comment type="caution">
    <text evidence="7">The sequence shown here is derived from an EMBL/GenBank/DDBJ whole genome shotgun (WGS) entry which is preliminary data.</text>
</comment>
<gene>
    <name evidence="7" type="ORF">J3R30DRAFT_3288866</name>
</gene>